<dbReference type="InterPro" id="IPR036049">
    <property type="entry name" value="Ribosomal_uL29_sf"/>
</dbReference>
<evidence type="ECO:0000256" key="1">
    <source>
        <dbReference type="ARBA" id="ARBA00009254"/>
    </source>
</evidence>
<keyword evidence="2 5" id="KW-0689">Ribosomal protein</keyword>
<dbReference type="GO" id="GO:0003735">
    <property type="term" value="F:structural constituent of ribosome"/>
    <property type="evidence" value="ECO:0007669"/>
    <property type="project" value="InterPro"/>
</dbReference>
<reference evidence="6 7" key="1">
    <citation type="journal article" date="2016" name="Nat. Commun.">
        <title>Thousands of microbial genomes shed light on interconnected biogeochemical processes in an aquifer system.</title>
        <authorList>
            <person name="Anantharaman K."/>
            <person name="Brown C.T."/>
            <person name="Hug L.A."/>
            <person name="Sharon I."/>
            <person name="Castelle C.J."/>
            <person name="Probst A.J."/>
            <person name="Thomas B.C."/>
            <person name="Singh A."/>
            <person name="Wilkins M.J."/>
            <person name="Karaoz U."/>
            <person name="Brodie E.L."/>
            <person name="Williams K.H."/>
            <person name="Hubbard S.S."/>
            <person name="Banfield J.F."/>
        </authorList>
    </citation>
    <scope>NUCLEOTIDE SEQUENCE [LARGE SCALE GENOMIC DNA]</scope>
</reference>
<gene>
    <name evidence="5" type="primary">rpmC</name>
    <name evidence="6" type="ORF">A3C96_01130</name>
</gene>
<comment type="similarity">
    <text evidence="1 5">Belongs to the universal ribosomal protein uL29 family.</text>
</comment>
<keyword evidence="3 5" id="KW-0687">Ribonucleoprotein</keyword>
<evidence type="ECO:0000313" key="7">
    <source>
        <dbReference type="Proteomes" id="UP000177088"/>
    </source>
</evidence>
<evidence type="ECO:0000256" key="4">
    <source>
        <dbReference type="ARBA" id="ARBA00035204"/>
    </source>
</evidence>
<dbReference type="NCBIfam" id="TIGR00012">
    <property type="entry name" value="L29"/>
    <property type="match status" value="1"/>
</dbReference>
<dbReference type="AlphaFoldDB" id="A0A1F7U2I5"/>
<dbReference type="Pfam" id="PF00831">
    <property type="entry name" value="Ribosomal_L29"/>
    <property type="match status" value="1"/>
</dbReference>
<proteinExistence type="inferred from homology"/>
<sequence length="65" mass="7759">MDIKELRDKSEAELARLLNELRDRERGLRFRVAARQQNDVREIRDTRKAIARLLTVQRQRKGKTA</sequence>
<name>A0A1F7U2I5_9BACT</name>
<protein>
    <recommendedName>
        <fullName evidence="4 5">Large ribosomal subunit protein uL29</fullName>
    </recommendedName>
</protein>
<comment type="caution">
    <text evidence="6">The sequence shown here is derived from an EMBL/GenBank/DDBJ whole genome shotgun (WGS) entry which is preliminary data.</text>
</comment>
<dbReference type="HAMAP" id="MF_00374">
    <property type="entry name" value="Ribosomal_uL29"/>
    <property type="match status" value="1"/>
</dbReference>
<dbReference type="InterPro" id="IPR001854">
    <property type="entry name" value="Ribosomal_uL29"/>
</dbReference>
<accession>A0A1F7U2I5</accession>
<evidence type="ECO:0000256" key="2">
    <source>
        <dbReference type="ARBA" id="ARBA00022980"/>
    </source>
</evidence>
<dbReference type="Proteomes" id="UP000177088">
    <property type="component" value="Unassembled WGS sequence"/>
</dbReference>
<dbReference type="SUPFAM" id="SSF46561">
    <property type="entry name" value="Ribosomal protein L29 (L29p)"/>
    <property type="match status" value="1"/>
</dbReference>
<dbReference type="Gene3D" id="1.10.287.310">
    <property type="match status" value="1"/>
</dbReference>
<evidence type="ECO:0000256" key="5">
    <source>
        <dbReference type="HAMAP-Rule" id="MF_00374"/>
    </source>
</evidence>
<dbReference type="GO" id="GO:0006412">
    <property type="term" value="P:translation"/>
    <property type="evidence" value="ECO:0007669"/>
    <property type="project" value="UniProtKB-UniRule"/>
</dbReference>
<dbReference type="GO" id="GO:1990904">
    <property type="term" value="C:ribonucleoprotein complex"/>
    <property type="evidence" value="ECO:0007669"/>
    <property type="project" value="UniProtKB-KW"/>
</dbReference>
<evidence type="ECO:0000256" key="3">
    <source>
        <dbReference type="ARBA" id="ARBA00023274"/>
    </source>
</evidence>
<organism evidence="6 7">
    <name type="scientific">Candidatus Uhrbacteria bacterium RIFCSPHIGHO2_02_FULL_60_10</name>
    <dbReference type="NCBI Taxonomy" id="1802392"/>
    <lineage>
        <taxon>Bacteria</taxon>
        <taxon>Candidatus Uhriibacteriota</taxon>
    </lineage>
</organism>
<dbReference type="GO" id="GO:0005840">
    <property type="term" value="C:ribosome"/>
    <property type="evidence" value="ECO:0007669"/>
    <property type="project" value="UniProtKB-KW"/>
</dbReference>
<evidence type="ECO:0000313" key="6">
    <source>
        <dbReference type="EMBL" id="OGL72489.1"/>
    </source>
</evidence>
<dbReference type="EMBL" id="MGEA01000094">
    <property type="protein sequence ID" value="OGL72489.1"/>
    <property type="molecule type" value="Genomic_DNA"/>
</dbReference>